<dbReference type="Gene3D" id="3.10.310.30">
    <property type="match status" value="1"/>
</dbReference>
<gene>
    <name evidence="10" type="primary">recJ</name>
    <name evidence="9" type="ORF">Q5I04_02940</name>
    <name evidence="10" type="ORF">Q5I06_03870</name>
</gene>
<dbReference type="GO" id="GO:0006281">
    <property type="term" value="P:DNA repair"/>
    <property type="evidence" value="ECO:0007669"/>
    <property type="project" value="InterPro"/>
</dbReference>
<dbReference type="NCBIfam" id="TIGR00644">
    <property type="entry name" value="recJ"/>
    <property type="match status" value="1"/>
</dbReference>
<dbReference type="GO" id="GO:0008409">
    <property type="term" value="F:5'-3' exonuclease activity"/>
    <property type="evidence" value="ECO:0007669"/>
    <property type="project" value="InterPro"/>
</dbReference>
<organism evidence="10 11">
    <name type="scientific">Helicobacter cappadocius</name>
    <dbReference type="NCBI Taxonomy" id="3063998"/>
    <lineage>
        <taxon>Bacteria</taxon>
        <taxon>Pseudomonadati</taxon>
        <taxon>Campylobacterota</taxon>
        <taxon>Epsilonproteobacteria</taxon>
        <taxon>Campylobacterales</taxon>
        <taxon>Helicobacteraceae</taxon>
        <taxon>Helicobacter</taxon>
    </lineage>
</organism>
<feature type="domain" description="DHHA1" evidence="7">
    <location>
        <begin position="314"/>
        <end position="402"/>
    </location>
</feature>
<dbReference type="RefSeq" id="WP_305516713.1">
    <property type="nucleotide sequence ID" value="NZ_JAUPEV010000003.1"/>
</dbReference>
<dbReference type="InterPro" id="IPR041122">
    <property type="entry name" value="RecJ_OB"/>
</dbReference>
<keyword evidence="4" id="KW-0378">Hydrolase</keyword>
<dbReference type="Pfam" id="PF01368">
    <property type="entry name" value="DHH"/>
    <property type="match status" value="1"/>
</dbReference>
<dbReference type="Pfam" id="PF02272">
    <property type="entry name" value="DHHA1"/>
    <property type="match status" value="1"/>
</dbReference>
<dbReference type="PANTHER" id="PTHR30255">
    <property type="entry name" value="SINGLE-STRANDED-DNA-SPECIFIC EXONUCLEASE RECJ"/>
    <property type="match status" value="1"/>
</dbReference>
<proteinExistence type="inferred from homology"/>
<dbReference type="EMBL" id="JAUYZK010000004">
    <property type="protein sequence ID" value="MDP2538912.1"/>
    <property type="molecule type" value="Genomic_DNA"/>
</dbReference>
<dbReference type="PANTHER" id="PTHR30255:SF2">
    <property type="entry name" value="SINGLE-STRANDED-DNA-SPECIFIC EXONUCLEASE RECJ"/>
    <property type="match status" value="1"/>
</dbReference>
<keyword evidence="5 10" id="KW-0269">Exonuclease</keyword>
<dbReference type="GO" id="GO:0006310">
    <property type="term" value="P:DNA recombination"/>
    <property type="evidence" value="ECO:0007669"/>
    <property type="project" value="InterPro"/>
</dbReference>
<evidence type="ECO:0000256" key="1">
    <source>
        <dbReference type="ARBA" id="ARBA00005915"/>
    </source>
</evidence>
<dbReference type="InterPro" id="IPR004610">
    <property type="entry name" value="RecJ"/>
</dbReference>
<protein>
    <recommendedName>
        <fullName evidence="2">Single-stranded-DNA-specific exonuclease RecJ</fullName>
    </recommendedName>
</protein>
<evidence type="ECO:0000256" key="5">
    <source>
        <dbReference type="ARBA" id="ARBA00022839"/>
    </source>
</evidence>
<evidence type="ECO:0000259" key="8">
    <source>
        <dbReference type="Pfam" id="PF17768"/>
    </source>
</evidence>
<evidence type="ECO:0000313" key="10">
    <source>
        <dbReference type="EMBL" id="MDP2538912.1"/>
    </source>
</evidence>
<evidence type="ECO:0000256" key="3">
    <source>
        <dbReference type="ARBA" id="ARBA00022722"/>
    </source>
</evidence>
<keyword evidence="3" id="KW-0540">Nuclease</keyword>
<comment type="caution">
    <text evidence="10">The sequence shown here is derived from an EMBL/GenBank/DDBJ whole genome shotgun (WGS) entry which is preliminary data.</text>
</comment>
<dbReference type="InterPro" id="IPR001667">
    <property type="entry name" value="DDH_dom"/>
</dbReference>
<evidence type="ECO:0000313" key="9">
    <source>
        <dbReference type="EMBL" id="MDO7252869.1"/>
    </source>
</evidence>
<accession>A0AA90T9J1</accession>
<dbReference type="SUPFAM" id="SSF64182">
    <property type="entry name" value="DHH phosphoesterases"/>
    <property type="match status" value="1"/>
</dbReference>
<dbReference type="Pfam" id="PF17768">
    <property type="entry name" value="RecJ_OB"/>
    <property type="match status" value="1"/>
</dbReference>
<dbReference type="Proteomes" id="UP001240777">
    <property type="component" value="Unassembled WGS sequence"/>
</dbReference>
<reference evidence="9" key="2">
    <citation type="submission" date="2023-07" db="EMBL/GenBank/DDBJ databases">
        <authorList>
            <person name="Aydin F."/>
            <person name="Tarhane S."/>
            <person name="Saticioglu I.B."/>
            <person name="Karakaya E."/>
            <person name="Abay S."/>
            <person name="Guran O."/>
            <person name="Bozkurt E."/>
            <person name="Uzum N."/>
            <person name="Olgun K."/>
            <person name="Jablonski D."/>
        </authorList>
    </citation>
    <scope>NUCLEOTIDE SEQUENCE</scope>
    <source>
        <strain evidence="9">Faydin-H75</strain>
    </source>
</reference>
<dbReference type="EMBL" id="JAUPEV010000003">
    <property type="protein sequence ID" value="MDO7252869.1"/>
    <property type="molecule type" value="Genomic_DNA"/>
</dbReference>
<feature type="domain" description="RecJ OB" evidence="8">
    <location>
        <begin position="421"/>
        <end position="512"/>
    </location>
</feature>
<sequence length="523" mass="58505">MTSVLNKQKIRNLLECRFKDDSYISVKQLPHPGKLKHCEHAAKLIAEGIKRNQKILIVGDYDVDGITSSVIMMKFFKMIGYKNVNYVIPNRFSDGYGINKSIIEKNPADIIITVDNGISAFDCGEYCAKMGITLIITDHHIIKEKLPQANAIINPQQKDCLFPQKEICGAAVSWYLCNAIKLEMGTNIPLADLLDLVAIATIADMMPLFQINKLLVRVGLKKFQNSHSPCNILLKTLPKKSPITSQDISFYIAPLINSAGRMGDGKIAADFLLSEDTFNAQKLFYELNKLNKDRKAIAQEILTYTQNTSLICDNCIIAYGENWHEGVLGIVAANLAKNHKRPAIILSKKGDVLKGSARSYGNINLIEALQAHSDFLLEFGGHTKAVGLKIKEENLEKFFQALSVSKMPQCAEEENAEILGVIDIKDVDNELLEILEEFEPYGQGNPPPNFICENLKISSSKTIKSLHQSFELASNTTTKKAIIFFTEKFYSPNEYVNISFSLQKDNFSNEAMMILKTIQKCHL</sequence>
<keyword evidence="12" id="KW-1185">Reference proteome</keyword>
<feature type="domain" description="DDH" evidence="6">
    <location>
        <begin position="54"/>
        <end position="201"/>
    </location>
</feature>
<comment type="similarity">
    <text evidence="1">Belongs to the RecJ family.</text>
</comment>
<dbReference type="AlphaFoldDB" id="A0AA90T9J1"/>
<reference evidence="10 12" key="1">
    <citation type="submission" date="2023-07" db="EMBL/GenBank/DDBJ databases">
        <title>Unpublished Manusciprt.</title>
        <authorList>
            <person name="Aydin F."/>
            <person name="Tarhane S."/>
            <person name="Saticioglu I.B."/>
            <person name="Karakaya E."/>
            <person name="Abay S."/>
            <person name="Guran O."/>
            <person name="Bozkurt E."/>
            <person name="Uzum N."/>
            <person name="Olgun K."/>
            <person name="Jablonski D."/>
        </authorList>
    </citation>
    <scope>NUCLEOTIDE SEQUENCE</scope>
    <source>
        <strain evidence="12">faydin-H75</strain>
        <strain evidence="10">Faydin-H76</strain>
    </source>
</reference>
<dbReference type="Gene3D" id="3.90.1640.30">
    <property type="match status" value="1"/>
</dbReference>
<evidence type="ECO:0000259" key="7">
    <source>
        <dbReference type="Pfam" id="PF02272"/>
    </source>
</evidence>
<name>A0AA90T9J1_9HELI</name>
<dbReference type="InterPro" id="IPR051673">
    <property type="entry name" value="SSDNA_exonuclease_RecJ"/>
</dbReference>
<evidence type="ECO:0000313" key="11">
    <source>
        <dbReference type="Proteomes" id="UP001177258"/>
    </source>
</evidence>
<dbReference type="Proteomes" id="UP001177258">
    <property type="component" value="Unassembled WGS sequence"/>
</dbReference>
<dbReference type="GO" id="GO:0003676">
    <property type="term" value="F:nucleic acid binding"/>
    <property type="evidence" value="ECO:0007669"/>
    <property type="project" value="InterPro"/>
</dbReference>
<evidence type="ECO:0000256" key="2">
    <source>
        <dbReference type="ARBA" id="ARBA00019841"/>
    </source>
</evidence>
<evidence type="ECO:0000313" key="12">
    <source>
        <dbReference type="Proteomes" id="UP001240777"/>
    </source>
</evidence>
<evidence type="ECO:0000259" key="6">
    <source>
        <dbReference type="Pfam" id="PF01368"/>
    </source>
</evidence>
<dbReference type="InterPro" id="IPR038763">
    <property type="entry name" value="DHH_sf"/>
</dbReference>
<reference evidence="9 11" key="3">
    <citation type="journal article" date="2024" name="Syst. Appl. Microbiol.">
        <title>Helicobacter cappadocius sp. nov., from lizards: The first psychrotrophic Helicobacter species.</title>
        <authorList>
            <person name="Aydin F."/>
            <person name="Tarhane S."/>
            <person name="Karakaya E."/>
            <person name="Abay S."/>
            <person name="Kayman T."/>
            <person name="Guran O."/>
            <person name="Bozkurt E."/>
            <person name="Uzum N."/>
            <person name="Avci A."/>
            <person name="Olgun K."/>
            <person name="Jablonski D."/>
            <person name="Guran C."/>
            <person name="Burcin Saticioglu I."/>
        </authorList>
    </citation>
    <scope>NUCLEOTIDE SEQUENCE [LARGE SCALE GENOMIC DNA]</scope>
    <source>
        <strain evidence="9">Faydin-H75</strain>
        <strain evidence="11">faydin-H76</strain>
    </source>
</reference>
<dbReference type="InterPro" id="IPR003156">
    <property type="entry name" value="DHHA1_dom"/>
</dbReference>
<evidence type="ECO:0000256" key="4">
    <source>
        <dbReference type="ARBA" id="ARBA00022801"/>
    </source>
</evidence>